<organism evidence="2 3">
    <name type="scientific">Virgibacillus salarius</name>
    <dbReference type="NCBI Taxonomy" id="447199"/>
    <lineage>
        <taxon>Bacteria</taxon>
        <taxon>Bacillati</taxon>
        <taxon>Bacillota</taxon>
        <taxon>Bacilli</taxon>
        <taxon>Bacillales</taxon>
        <taxon>Bacillaceae</taxon>
        <taxon>Virgibacillus</taxon>
    </lineage>
</organism>
<feature type="transmembrane region" description="Helical" evidence="1">
    <location>
        <begin position="6"/>
        <end position="25"/>
    </location>
</feature>
<accession>A0A941IBU0</accession>
<evidence type="ECO:0000256" key="1">
    <source>
        <dbReference type="SAM" id="Phobius"/>
    </source>
</evidence>
<reference evidence="2" key="1">
    <citation type="submission" date="2021-04" db="EMBL/GenBank/DDBJ databases">
        <title>Isolation and polyphasic classification of algal microorganism.</title>
        <authorList>
            <person name="Wang S."/>
        </authorList>
    </citation>
    <scope>NUCLEOTIDE SEQUENCE</scope>
    <source>
        <strain evidence="2">720a</strain>
    </source>
</reference>
<dbReference type="EMBL" id="JAGSOT010000091">
    <property type="protein sequence ID" value="MBR7798138.1"/>
    <property type="molecule type" value="Genomic_DNA"/>
</dbReference>
<comment type="caution">
    <text evidence="2">The sequence shown here is derived from an EMBL/GenBank/DDBJ whole genome shotgun (WGS) entry which is preliminary data.</text>
</comment>
<dbReference type="RefSeq" id="WP_166530974.1">
    <property type="nucleotide sequence ID" value="NZ_CP115959.1"/>
</dbReference>
<keyword evidence="1" id="KW-0812">Transmembrane</keyword>
<gene>
    <name evidence="2" type="ORF">KCX74_19155</name>
</gene>
<keyword evidence="1" id="KW-0472">Membrane</keyword>
<keyword evidence="1" id="KW-1133">Transmembrane helix</keyword>
<evidence type="ECO:0000313" key="3">
    <source>
        <dbReference type="Proteomes" id="UP000675284"/>
    </source>
</evidence>
<evidence type="ECO:0000313" key="2">
    <source>
        <dbReference type="EMBL" id="MBR7798138.1"/>
    </source>
</evidence>
<sequence>MNNNKNGILITSFLLVLFFSFYFDIGHRTEGEYHYYGFPADWLVLFEGDLRSFKLLGILFNSFSILLPC</sequence>
<proteinExistence type="predicted"/>
<keyword evidence="3" id="KW-1185">Reference proteome</keyword>
<protein>
    <submittedName>
        <fullName evidence="2">Uncharacterized protein</fullName>
    </submittedName>
</protein>
<dbReference type="AlphaFoldDB" id="A0A941IBU0"/>
<name>A0A941IBU0_9BACI</name>
<dbReference type="Proteomes" id="UP000675284">
    <property type="component" value="Unassembled WGS sequence"/>
</dbReference>